<dbReference type="PANTHER" id="PTHR11439:SF486">
    <property type="entry name" value="RLK (RECEPTOR-LIKE KINASE) PROTEIN, PUTATIVE-RELATED"/>
    <property type="match status" value="1"/>
</dbReference>
<protein>
    <recommendedName>
        <fullName evidence="3">Reverse transcriptase Ty1/copia-type domain-containing protein</fullName>
    </recommendedName>
</protein>
<dbReference type="OrthoDB" id="3344688at2759"/>
<organism evidence="1 2">
    <name type="scientific">Austropuccinia psidii MF-1</name>
    <dbReference type="NCBI Taxonomy" id="1389203"/>
    <lineage>
        <taxon>Eukaryota</taxon>
        <taxon>Fungi</taxon>
        <taxon>Dikarya</taxon>
        <taxon>Basidiomycota</taxon>
        <taxon>Pucciniomycotina</taxon>
        <taxon>Pucciniomycetes</taxon>
        <taxon>Pucciniales</taxon>
        <taxon>Sphaerophragmiaceae</taxon>
        <taxon>Austropuccinia</taxon>
    </lineage>
</organism>
<comment type="caution">
    <text evidence="1">The sequence shown here is derived from an EMBL/GenBank/DDBJ whole genome shotgun (WGS) entry which is preliminary data.</text>
</comment>
<dbReference type="EMBL" id="AVOT02038750">
    <property type="protein sequence ID" value="MBW0533678.1"/>
    <property type="molecule type" value="Genomic_DNA"/>
</dbReference>
<sequence length="121" mass="13300">MEICPGISFTVNVLSKHVNAPTVTEWKLVIHLIRYPREKMGTGIRFTKNNSSPGSLVGLADANYSNSAVTKPTTSGFVATLYGNPISWSTKKQAIVSQLTTEPEFVAINKCAEQLRWLSML</sequence>
<dbReference type="Proteomes" id="UP000765509">
    <property type="component" value="Unassembled WGS sequence"/>
</dbReference>
<dbReference type="AlphaFoldDB" id="A0A9Q3IA05"/>
<keyword evidence="2" id="KW-1185">Reference proteome</keyword>
<name>A0A9Q3IA05_9BASI</name>
<evidence type="ECO:0000313" key="1">
    <source>
        <dbReference type="EMBL" id="MBW0533678.1"/>
    </source>
</evidence>
<dbReference type="PANTHER" id="PTHR11439">
    <property type="entry name" value="GAG-POL-RELATED RETROTRANSPOSON"/>
    <property type="match status" value="1"/>
</dbReference>
<evidence type="ECO:0008006" key="3">
    <source>
        <dbReference type="Google" id="ProtNLM"/>
    </source>
</evidence>
<proteinExistence type="predicted"/>
<evidence type="ECO:0000313" key="2">
    <source>
        <dbReference type="Proteomes" id="UP000765509"/>
    </source>
</evidence>
<reference evidence="1" key="1">
    <citation type="submission" date="2021-03" db="EMBL/GenBank/DDBJ databases">
        <title>Draft genome sequence of rust myrtle Austropuccinia psidii MF-1, a brazilian biotype.</title>
        <authorList>
            <person name="Quecine M.C."/>
            <person name="Pachon D.M.R."/>
            <person name="Bonatelli M.L."/>
            <person name="Correr F.H."/>
            <person name="Franceschini L.M."/>
            <person name="Leite T.F."/>
            <person name="Margarido G.R.A."/>
            <person name="Almeida C.A."/>
            <person name="Ferrarezi J.A."/>
            <person name="Labate C.A."/>
        </authorList>
    </citation>
    <scope>NUCLEOTIDE SEQUENCE</scope>
    <source>
        <strain evidence="1">MF-1</strain>
    </source>
</reference>
<gene>
    <name evidence="1" type="ORF">O181_073393</name>
</gene>
<accession>A0A9Q3IA05</accession>